<comment type="caution">
    <text evidence="4">The sequence shown here is derived from an EMBL/GenBank/DDBJ whole genome shotgun (WGS) entry which is preliminary data.</text>
</comment>
<dbReference type="InterPro" id="IPR004437">
    <property type="entry name" value="ParB/RepB/Spo0J"/>
</dbReference>
<dbReference type="InterPro" id="IPR040873">
    <property type="entry name" value="SoPB_HTH"/>
</dbReference>
<feature type="domain" description="ParB-like N-terminal" evidence="3">
    <location>
        <begin position="58"/>
        <end position="158"/>
    </location>
</feature>
<gene>
    <name evidence="4" type="ORF">WH159_17115</name>
</gene>
<dbReference type="CDD" id="cd16405">
    <property type="entry name" value="RepB_like_N"/>
    <property type="match status" value="1"/>
</dbReference>
<evidence type="ECO:0000313" key="5">
    <source>
        <dbReference type="Proteomes" id="UP001380365"/>
    </source>
</evidence>
<sequence>MSRRSAISEALAAPAPTPASELAPEQVDAAQGGAARNFTARRLEGFTEAARMVKRPTIRLKPSECSIWPGNARDYALLTEDRVRSLIDSIQAENGNRIPVVVRRVKNAALEYELVIGTRRHWAISWLNANHYPDIELVAIIEDLDDEAAFRLADIENREREDISDLERGTNYKAAVDAYYDGVQARLADRVKLSKSMLSRYIGLTEIPQSIVSAFSSPMDLQVRHGDKLLPLVRTPAMREKMEAAAKDIAAEQSFRQSGDEEPISGAEVVARLIKATTTSRSSRLQKASIEAKGMTIGQVDRDRARGLTITINPTDLSADDILEAIRPLVERAKILKKRVSDGA</sequence>
<dbReference type="Pfam" id="PF18090">
    <property type="entry name" value="SoPB_HTH"/>
    <property type="match status" value="1"/>
</dbReference>
<dbReference type="InterPro" id="IPR003115">
    <property type="entry name" value="ParB_N"/>
</dbReference>
<evidence type="ECO:0000313" key="4">
    <source>
        <dbReference type="EMBL" id="MEJ5096239.1"/>
    </source>
</evidence>
<reference evidence="4 5" key="1">
    <citation type="submission" date="2023-12" db="EMBL/GenBank/DDBJ databases">
        <title>Gut-associated functions are favored during microbiome assembly across C. elegans life.</title>
        <authorList>
            <person name="Zimmermann J."/>
        </authorList>
    </citation>
    <scope>NUCLEOTIDE SEQUENCE [LARGE SCALE GENOMIC DNA]</scope>
    <source>
        <strain evidence="4 5">JUb134</strain>
    </source>
</reference>
<dbReference type="InterPro" id="IPR037972">
    <property type="entry name" value="RepB_N"/>
</dbReference>
<evidence type="ECO:0000256" key="1">
    <source>
        <dbReference type="ARBA" id="ARBA00006295"/>
    </source>
</evidence>
<name>A0ABU8Q9S8_9SPHN</name>
<dbReference type="InterPro" id="IPR036086">
    <property type="entry name" value="ParB/Sulfiredoxin_sf"/>
</dbReference>
<dbReference type="SUPFAM" id="SSF109709">
    <property type="entry name" value="KorB DNA-binding domain-like"/>
    <property type="match status" value="1"/>
</dbReference>
<proteinExistence type="inferred from homology"/>
<comment type="similarity">
    <text evidence="1">Belongs to the ParB family.</text>
</comment>
<protein>
    <submittedName>
        <fullName evidence="4">ParB/RepB/Spo0J family partition protein</fullName>
    </submittedName>
</protein>
<organism evidence="4 5">
    <name type="scientific">Sphingomonas molluscorum</name>
    <dbReference type="NCBI Taxonomy" id="418184"/>
    <lineage>
        <taxon>Bacteria</taxon>
        <taxon>Pseudomonadati</taxon>
        <taxon>Pseudomonadota</taxon>
        <taxon>Alphaproteobacteria</taxon>
        <taxon>Sphingomonadales</taxon>
        <taxon>Sphingomonadaceae</taxon>
        <taxon>Sphingomonas</taxon>
    </lineage>
</organism>
<evidence type="ECO:0000256" key="2">
    <source>
        <dbReference type="SAM" id="MobiDB-lite"/>
    </source>
</evidence>
<dbReference type="InterPro" id="IPR050336">
    <property type="entry name" value="Chromosome_partition/occlusion"/>
</dbReference>
<evidence type="ECO:0000259" key="3">
    <source>
        <dbReference type="SMART" id="SM00470"/>
    </source>
</evidence>
<dbReference type="PANTHER" id="PTHR33375:SF1">
    <property type="entry name" value="CHROMOSOME-PARTITIONING PROTEIN PARB-RELATED"/>
    <property type="match status" value="1"/>
</dbReference>
<feature type="region of interest" description="Disordered" evidence="2">
    <location>
        <begin position="1"/>
        <end position="23"/>
    </location>
</feature>
<dbReference type="SMART" id="SM00470">
    <property type="entry name" value="ParB"/>
    <property type="match status" value="1"/>
</dbReference>
<dbReference type="Pfam" id="PF02195">
    <property type="entry name" value="ParB_N"/>
    <property type="match status" value="1"/>
</dbReference>
<dbReference type="EMBL" id="JBBGZA010000002">
    <property type="protein sequence ID" value="MEJ5096239.1"/>
    <property type="molecule type" value="Genomic_DNA"/>
</dbReference>
<dbReference type="NCBIfam" id="TIGR00180">
    <property type="entry name" value="parB_part"/>
    <property type="match status" value="1"/>
</dbReference>
<dbReference type="RefSeq" id="WP_030541359.1">
    <property type="nucleotide sequence ID" value="NZ_JBBGZA010000002.1"/>
</dbReference>
<accession>A0ABU8Q9S8</accession>
<dbReference type="PANTHER" id="PTHR33375">
    <property type="entry name" value="CHROMOSOME-PARTITIONING PROTEIN PARB-RELATED"/>
    <property type="match status" value="1"/>
</dbReference>
<keyword evidence="5" id="KW-1185">Reference proteome</keyword>
<dbReference type="Proteomes" id="UP001380365">
    <property type="component" value="Unassembled WGS sequence"/>
</dbReference>
<dbReference type="SUPFAM" id="SSF110849">
    <property type="entry name" value="ParB/Sulfiredoxin"/>
    <property type="match status" value="1"/>
</dbReference>
<dbReference type="Gene3D" id="1.10.10.2830">
    <property type="match status" value="1"/>
</dbReference>
<dbReference type="Gene3D" id="3.90.1530.10">
    <property type="entry name" value="Conserved hypothetical protein from pyrococcus furiosus pfu- 392566-001, ParB domain"/>
    <property type="match status" value="1"/>
</dbReference>